<evidence type="ECO:0008006" key="4">
    <source>
        <dbReference type="Google" id="ProtNLM"/>
    </source>
</evidence>
<gene>
    <name evidence="2" type="ORF">CLAFUR5_04608</name>
</gene>
<dbReference type="AlphaFoldDB" id="A0A9Q8LFM7"/>
<proteinExistence type="predicted"/>
<feature type="region of interest" description="Disordered" evidence="1">
    <location>
        <begin position="1"/>
        <end position="21"/>
    </location>
</feature>
<dbReference type="RefSeq" id="XP_047760899.1">
    <property type="nucleotide sequence ID" value="XM_047903756.1"/>
</dbReference>
<keyword evidence="3" id="KW-1185">Reference proteome</keyword>
<dbReference type="OMA" id="RTINGCR"/>
<dbReference type="GeneID" id="71984486"/>
<reference evidence="2" key="2">
    <citation type="journal article" date="2022" name="Microb. Genom.">
        <title>A chromosome-scale genome assembly of the tomato pathogen Cladosporium fulvum reveals a compartmentalized genome architecture and the presence of a dispensable chromosome.</title>
        <authorList>
            <person name="Zaccaron A.Z."/>
            <person name="Chen L.H."/>
            <person name="Samaras A."/>
            <person name="Stergiopoulos I."/>
        </authorList>
    </citation>
    <scope>NUCLEOTIDE SEQUENCE</scope>
    <source>
        <strain evidence="2">Race5_Kim</strain>
    </source>
</reference>
<evidence type="ECO:0000256" key="1">
    <source>
        <dbReference type="SAM" id="MobiDB-lite"/>
    </source>
</evidence>
<reference evidence="2" key="1">
    <citation type="submission" date="2021-12" db="EMBL/GenBank/DDBJ databases">
        <authorList>
            <person name="Zaccaron A."/>
            <person name="Stergiopoulos I."/>
        </authorList>
    </citation>
    <scope>NUCLEOTIDE SEQUENCE</scope>
    <source>
        <strain evidence="2">Race5_Kim</strain>
    </source>
</reference>
<dbReference type="Proteomes" id="UP000756132">
    <property type="component" value="Chromosome 4"/>
</dbReference>
<feature type="compositionally biased region" description="Basic residues" evidence="1">
    <location>
        <begin position="64"/>
        <end position="74"/>
    </location>
</feature>
<evidence type="ECO:0000313" key="3">
    <source>
        <dbReference type="Proteomes" id="UP000756132"/>
    </source>
</evidence>
<feature type="region of interest" description="Disordered" evidence="1">
    <location>
        <begin position="47"/>
        <end position="104"/>
    </location>
</feature>
<protein>
    <recommendedName>
        <fullName evidence="4">Myb-like domain-containing protein</fullName>
    </recommendedName>
</protein>
<organism evidence="2 3">
    <name type="scientific">Passalora fulva</name>
    <name type="common">Tomato leaf mold</name>
    <name type="synonym">Cladosporium fulvum</name>
    <dbReference type="NCBI Taxonomy" id="5499"/>
    <lineage>
        <taxon>Eukaryota</taxon>
        <taxon>Fungi</taxon>
        <taxon>Dikarya</taxon>
        <taxon>Ascomycota</taxon>
        <taxon>Pezizomycotina</taxon>
        <taxon>Dothideomycetes</taxon>
        <taxon>Dothideomycetidae</taxon>
        <taxon>Mycosphaerellales</taxon>
        <taxon>Mycosphaerellaceae</taxon>
        <taxon>Fulvia</taxon>
    </lineage>
</organism>
<feature type="compositionally biased region" description="Basic and acidic residues" evidence="1">
    <location>
        <begin position="8"/>
        <end position="20"/>
    </location>
</feature>
<accession>A0A9Q8LFM7</accession>
<dbReference type="KEGG" id="ffu:CLAFUR5_04608"/>
<dbReference type="OrthoDB" id="10493089at2759"/>
<dbReference type="EMBL" id="CP090166">
    <property type="protein sequence ID" value="UJO16533.1"/>
    <property type="molecule type" value="Genomic_DNA"/>
</dbReference>
<sequence>MAAPEENSENHIAFKEDGHPAKLRFTSFGSAADSLAAERELAEEARIEELREAGLPLPRTTTSKSKKKPARKSAKPAPSAEDAGEGSSTPKKGQGNHNHDIPPVWTDAENLALLKLVRDDPEMTFVKVADRLNEIFWKDDKEFKGRTINGVRPQYIKLMGANRTATIAAVPAKIKEIEEKMGGGE</sequence>
<evidence type="ECO:0000313" key="2">
    <source>
        <dbReference type="EMBL" id="UJO16533.1"/>
    </source>
</evidence>
<name>A0A9Q8LFM7_PASFU</name>